<proteinExistence type="predicted"/>
<evidence type="ECO:0008006" key="4">
    <source>
        <dbReference type="Google" id="ProtNLM"/>
    </source>
</evidence>
<dbReference type="Proteomes" id="UP001500620">
    <property type="component" value="Unassembled WGS sequence"/>
</dbReference>
<accession>A0ABP8DMA0</accession>
<keyword evidence="1" id="KW-0812">Transmembrane</keyword>
<name>A0ABP8DMA0_9ACTN</name>
<evidence type="ECO:0000313" key="2">
    <source>
        <dbReference type="EMBL" id="GAA4259558.1"/>
    </source>
</evidence>
<keyword evidence="3" id="KW-1185">Reference proteome</keyword>
<reference evidence="3" key="1">
    <citation type="journal article" date="2019" name="Int. J. Syst. Evol. Microbiol.">
        <title>The Global Catalogue of Microorganisms (GCM) 10K type strain sequencing project: providing services to taxonomists for standard genome sequencing and annotation.</title>
        <authorList>
            <consortium name="The Broad Institute Genomics Platform"/>
            <consortium name="The Broad Institute Genome Sequencing Center for Infectious Disease"/>
            <person name="Wu L."/>
            <person name="Ma J."/>
        </authorList>
    </citation>
    <scope>NUCLEOTIDE SEQUENCE [LARGE SCALE GENOMIC DNA]</scope>
    <source>
        <strain evidence="3">JCM 17441</strain>
    </source>
</reference>
<keyword evidence="1" id="KW-0472">Membrane</keyword>
<evidence type="ECO:0000256" key="1">
    <source>
        <dbReference type="SAM" id="Phobius"/>
    </source>
</evidence>
<protein>
    <recommendedName>
        <fullName evidence="4">Secreted protein</fullName>
    </recommendedName>
</protein>
<feature type="transmembrane region" description="Helical" evidence="1">
    <location>
        <begin position="34"/>
        <end position="55"/>
    </location>
</feature>
<evidence type="ECO:0000313" key="3">
    <source>
        <dbReference type="Proteomes" id="UP001500620"/>
    </source>
</evidence>
<gene>
    <name evidence="2" type="ORF">GCM10022255_084650</name>
</gene>
<keyword evidence="1" id="KW-1133">Transmembrane helix</keyword>
<dbReference type="EMBL" id="BAABAT010000036">
    <property type="protein sequence ID" value="GAA4259558.1"/>
    <property type="molecule type" value="Genomic_DNA"/>
</dbReference>
<organism evidence="2 3">
    <name type="scientific">Dactylosporangium darangshiense</name>
    <dbReference type="NCBI Taxonomy" id="579108"/>
    <lineage>
        <taxon>Bacteria</taxon>
        <taxon>Bacillati</taxon>
        <taxon>Actinomycetota</taxon>
        <taxon>Actinomycetes</taxon>
        <taxon>Micromonosporales</taxon>
        <taxon>Micromonosporaceae</taxon>
        <taxon>Dactylosporangium</taxon>
    </lineage>
</organism>
<dbReference type="RefSeq" id="WP_345136462.1">
    <property type="nucleotide sequence ID" value="NZ_BAABAT010000036.1"/>
</dbReference>
<comment type="caution">
    <text evidence="2">The sequence shown here is derived from an EMBL/GenBank/DDBJ whole genome shotgun (WGS) entry which is preliminary data.</text>
</comment>
<sequence length="76" mass="8251">MSRYRNRVLKATAAMWLLVLLADAGWVATSRAALTAATVLAVCVVISAVLFGRFVQNLPEPQPVRAKAIDGRQSRL</sequence>